<dbReference type="Gene3D" id="1.10.287.130">
    <property type="match status" value="1"/>
</dbReference>
<dbReference type="PANTHER" id="PTHR43047">
    <property type="entry name" value="TWO-COMPONENT HISTIDINE PROTEIN KINASE"/>
    <property type="match status" value="1"/>
</dbReference>
<evidence type="ECO:0000256" key="3">
    <source>
        <dbReference type="ARBA" id="ARBA00022553"/>
    </source>
</evidence>
<organism evidence="10 11">
    <name type="scientific">Azospirillum oryzae</name>
    <dbReference type="NCBI Taxonomy" id="286727"/>
    <lineage>
        <taxon>Bacteria</taxon>
        <taxon>Pseudomonadati</taxon>
        <taxon>Pseudomonadota</taxon>
        <taxon>Alphaproteobacteria</taxon>
        <taxon>Rhodospirillales</taxon>
        <taxon>Azospirillaceae</taxon>
        <taxon>Azospirillum</taxon>
    </lineage>
</organism>
<keyword evidence="6" id="KW-0902">Two-component regulatory system</keyword>
<reference evidence="10 11" key="1">
    <citation type="submission" date="2017-04" db="EMBL/GenBank/DDBJ databases">
        <authorList>
            <person name="Afonso C.L."/>
            <person name="Miller P.J."/>
            <person name="Scott M.A."/>
            <person name="Spackman E."/>
            <person name="Goraichik I."/>
            <person name="Dimitrov K.M."/>
            <person name="Suarez D.L."/>
            <person name="Swayne D.E."/>
        </authorList>
    </citation>
    <scope>NUCLEOTIDE SEQUENCE [LARGE SCALE GENOMIC DNA]</scope>
    <source>
        <strain evidence="10 11">A2P</strain>
    </source>
</reference>
<dbReference type="SMART" id="SM00388">
    <property type="entry name" value="HisKA"/>
    <property type="match status" value="1"/>
</dbReference>
<dbReference type="PROSITE" id="PS50109">
    <property type="entry name" value="HIS_KIN"/>
    <property type="match status" value="1"/>
</dbReference>
<evidence type="ECO:0000256" key="8">
    <source>
        <dbReference type="SAM" id="MobiDB-lite"/>
    </source>
</evidence>
<comment type="catalytic activity">
    <reaction evidence="1">
        <text>ATP + protein L-histidine = ADP + protein N-phospho-L-histidine.</text>
        <dbReference type="EC" id="2.7.13.3"/>
    </reaction>
</comment>
<dbReference type="Gene3D" id="3.30.565.10">
    <property type="entry name" value="Histidine kinase-like ATPase, C-terminal domain"/>
    <property type="match status" value="1"/>
</dbReference>
<evidence type="ECO:0000259" key="9">
    <source>
        <dbReference type="PROSITE" id="PS50109"/>
    </source>
</evidence>
<dbReference type="Pfam" id="PF02518">
    <property type="entry name" value="HATPase_c"/>
    <property type="match status" value="1"/>
</dbReference>
<dbReference type="EC" id="2.7.13.3" evidence="2"/>
<dbReference type="InterPro" id="IPR000644">
    <property type="entry name" value="CBS_dom"/>
</dbReference>
<accession>A0A1X7GBS0</accession>
<dbReference type="EMBL" id="FXAK01000007">
    <property type="protein sequence ID" value="SMF66632.1"/>
    <property type="molecule type" value="Genomic_DNA"/>
</dbReference>
<dbReference type="STRING" id="286727.SAMN02982917_3518"/>
<dbReference type="Gene3D" id="3.10.580.10">
    <property type="entry name" value="CBS-domain"/>
    <property type="match status" value="1"/>
</dbReference>
<evidence type="ECO:0000313" key="11">
    <source>
        <dbReference type="Proteomes" id="UP000192936"/>
    </source>
</evidence>
<keyword evidence="4" id="KW-0808">Transferase</keyword>
<sequence length="417" mass="44623">MTPFDTRPPVPPSVLTNPAELPMDEPAFTAAGLAVPVPPLTRDQECAAALARFRRQPELAALPVVDGDGRVAGLLERGRLPPEGGGEGGGADGAGGDGFGQRLVSDVMDPHPLLIDEATPLAEIGRQLARLKPAALVTGFLVVEQGRYLGVGTVTGLMARSAEQTELRARQLEEARRQAEQAIRAKTAFLANMSHEIRTPLTAMMGFAELLEQEVLGPHAIPLYREYARDIAESGRHLMELINDLLDLSKADADRLELVDGTVDVVRVAIGTARLLTERALRHGVSIATAVPLDLPPLRADERKLRQMLLNLLSNAVKFTPNDGIVTLRARVAADGALWLSVQDTGIGMTGEELGKALEPWGQVDSALARSQIGTGLGLPLTKRLIELHGGRLDVVSRRDEGTTMSLVFPAKRVGRG</sequence>
<evidence type="ECO:0000256" key="4">
    <source>
        <dbReference type="ARBA" id="ARBA00022679"/>
    </source>
</evidence>
<name>A0A1X7GBS0_9PROT</name>
<dbReference type="InterPro" id="IPR004358">
    <property type="entry name" value="Sig_transdc_His_kin-like_C"/>
</dbReference>
<dbReference type="GO" id="GO:0009927">
    <property type="term" value="F:histidine phosphotransfer kinase activity"/>
    <property type="evidence" value="ECO:0007669"/>
    <property type="project" value="TreeGrafter"/>
</dbReference>
<dbReference type="OrthoDB" id="8477705at2"/>
<evidence type="ECO:0000256" key="2">
    <source>
        <dbReference type="ARBA" id="ARBA00012438"/>
    </source>
</evidence>
<proteinExistence type="predicted"/>
<feature type="region of interest" description="Disordered" evidence="8">
    <location>
        <begin position="1"/>
        <end position="20"/>
    </location>
</feature>
<evidence type="ECO:0000313" key="10">
    <source>
        <dbReference type="EMBL" id="SMF66632.1"/>
    </source>
</evidence>
<feature type="compositionally biased region" description="Pro residues" evidence="8">
    <location>
        <begin position="1"/>
        <end position="12"/>
    </location>
</feature>
<dbReference type="InterPro" id="IPR046342">
    <property type="entry name" value="CBS_dom_sf"/>
</dbReference>
<feature type="domain" description="Histidine kinase" evidence="9">
    <location>
        <begin position="192"/>
        <end position="413"/>
    </location>
</feature>
<dbReference type="CDD" id="cd00082">
    <property type="entry name" value="HisKA"/>
    <property type="match status" value="1"/>
</dbReference>
<dbReference type="InterPro" id="IPR036097">
    <property type="entry name" value="HisK_dim/P_sf"/>
</dbReference>
<feature type="coiled-coil region" evidence="7">
    <location>
        <begin position="162"/>
        <end position="192"/>
    </location>
</feature>
<dbReference type="InterPro" id="IPR005467">
    <property type="entry name" value="His_kinase_dom"/>
</dbReference>
<gene>
    <name evidence="10" type="ORF">SAMN02982917_3518</name>
</gene>
<dbReference type="InterPro" id="IPR003594">
    <property type="entry name" value="HATPase_dom"/>
</dbReference>
<dbReference type="GO" id="GO:0005886">
    <property type="term" value="C:plasma membrane"/>
    <property type="evidence" value="ECO:0007669"/>
    <property type="project" value="TreeGrafter"/>
</dbReference>
<dbReference type="GO" id="GO:0000155">
    <property type="term" value="F:phosphorelay sensor kinase activity"/>
    <property type="evidence" value="ECO:0007669"/>
    <property type="project" value="InterPro"/>
</dbReference>
<keyword evidence="5 10" id="KW-0418">Kinase</keyword>
<evidence type="ECO:0000256" key="7">
    <source>
        <dbReference type="SAM" id="Coils"/>
    </source>
</evidence>
<dbReference type="Proteomes" id="UP000192936">
    <property type="component" value="Unassembled WGS sequence"/>
</dbReference>
<dbReference type="Pfam" id="PF00512">
    <property type="entry name" value="HisKA"/>
    <property type="match status" value="1"/>
</dbReference>
<evidence type="ECO:0000256" key="1">
    <source>
        <dbReference type="ARBA" id="ARBA00000085"/>
    </source>
</evidence>
<dbReference type="InterPro" id="IPR003661">
    <property type="entry name" value="HisK_dim/P_dom"/>
</dbReference>
<keyword evidence="7" id="KW-0175">Coiled coil</keyword>
<dbReference type="SUPFAM" id="SSF55874">
    <property type="entry name" value="ATPase domain of HSP90 chaperone/DNA topoisomerase II/histidine kinase"/>
    <property type="match status" value="1"/>
</dbReference>
<dbReference type="PRINTS" id="PR00344">
    <property type="entry name" value="BCTRLSENSOR"/>
</dbReference>
<keyword evidence="3" id="KW-0597">Phosphoprotein</keyword>
<dbReference type="Pfam" id="PF00571">
    <property type="entry name" value="CBS"/>
    <property type="match status" value="2"/>
</dbReference>
<dbReference type="AlphaFoldDB" id="A0A1X7GBS0"/>
<dbReference type="SUPFAM" id="SSF47384">
    <property type="entry name" value="Homodimeric domain of signal transducing histidine kinase"/>
    <property type="match status" value="1"/>
</dbReference>
<dbReference type="SUPFAM" id="SSF54631">
    <property type="entry name" value="CBS-domain pair"/>
    <property type="match status" value="1"/>
</dbReference>
<protein>
    <recommendedName>
        <fullName evidence="2">histidine kinase</fullName>
        <ecNumber evidence="2">2.7.13.3</ecNumber>
    </recommendedName>
</protein>
<dbReference type="SMART" id="SM00387">
    <property type="entry name" value="HATPase_c"/>
    <property type="match status" value="1"/>
</dbReference>
<dbReference type="InterPro" id="IPR036890">
    <property type="entry name" value="HATPase_C_sf"/>
</dbReference>
<evidence type="ECO:0000256" key="5">
    <source>
        <dbReference type="ARBA" id="ARBA00022777"/>
    </source>
</evidence>
<evidence type="ECO:0000256" key="6">
    <source>
        <dbReference type="ARBA" id="ARBA00023012"/>
    </source>
</evidence>
<dbReference type="FunFam" id="1.10.287.130:FF:000001">
    <property type="entry name" value="Two-component sensor histidine kinase"/>
    <property type="match status" value="1"/>
</dbReference>
<dbReference type="PANTHER" id="PTHR43047:SF63">
    <property type="entry name" value="HISTIDINE KINASE"/>
    <property type="match status" value="1"/>
</dbReference>